<sequence length="205" mass="22451">MPAPLKRIAVSQRVTVDGATGERRDALDQRWPAFLKACDCLGVAMPNDPAVAVSLLTETGCRGLLLTGGNDLHGLGGGAPERDRTETCLITTALDRALPVIGVCRGMQMIQQFFDNPLETVEGHVTALQDIDIAGTRQQVNSYHQYGAVETRPPLEAWAIADDGVIKAVRHQSRCVIGIMWHPERISPFRTSDIRLFDHVFGERP</sequence>
<gene>
    <name evidence="1" type="ORF">BXY39_3765</name>
</gene>
<dbReference type="InterPro" id="IPR044668">
    <property type="entry name" value="PuuD-like"/>
</dbReference>
<keyword evidence="1" id="KW-0808">Transferase</keyword>
<dbReference type="Gene3D" id="3.40.50.880">
    <property type="match status" value="1"/>
</dbReference>
<keyword evidence="1" id="KW-0315">Glutamine amidotransferase</keyword>
<dbReference type="Proteomes" id="UP000271227">
    <property type="component" value="Unassembled WGS sequence"/>
</dbReference>
<protein>
    <submittedName>
        <fullName evidence="1">Putative glutamine amidotransferase</fullName>
    </submittedName>
</protein>
<dbReference type="FunCoup" id="A0A3M0BVZ0">
    <property type="interactions" value="70"/>
</dbReference>
<name>A0A3M0BVZ0_9PROT</name>
<dbReference type="InterPro" id="IPR011697">
    <property type="entry name" value="Peptidase_C26"/>
</dbReference>
<dbReference type="Pfam" id="PF07722">
    <property type="entry name" value="Peptidase_C26"/>
    <property type="match status" value="2"/>
</dbReference>
<dbReference type="OrthoDB" id="9813383at2"/>
<evidence type="ECO:0000313" key="2">
    <source>
        <dbReference type="Proteomes" id="UP000271227"/>
    </source>
</evidence>
<dbReference type="GO" id="GO:0016740">
    <property type="term" value="F:transferase activity"/>
    <property type="evidence" value="ECO:0007669"/>
    <property type="project" value="UniProtKB-KW"/>
</dbReference>
<comment type="caution">
    <text evidence="1">The sequence shown here is derived from an EMBL/GenBank/DDBJ whole genome shotgun (WGS) entry which is preliminary data.</text>
</comment>
<accession>A0A3M0BVZ0</accession>
<dbReference type="SUPFAM" id="SSF52317">
    <property type="entry name" value="Class I glutamine amidotransferase-like"/>
    <property type="match status" value="1"/>
</dbReference>
<keyword evidence="2" id="KW-1185">Reference proteome</keyword>
<evidence type="ECO:0000313" key="1">
    <source>
        <dbReference type="EMBL" id="RMB00577.1"/>
    </source>
</evidence>
<reference evidence="1 2" key="1">
    <citation type="submission" date="2018-10" db="EMBL/GenBank/DDBJ databases">
        <title>Genomic Encyclopedia of Archaeal and Bacterial Type Strains, Phase II (KMG-II): from individual species to whole genera.</title>
        <authorList>
            <person name="Goeker M."/>
        </authorList>
    </citation>
    <scope>NUCLEOTIDE SEQUENCE [LARGE SCALE GENOMIC DNA]</scope>
    <source>
        <strain evidence="1 2">DSM 25217</strain>
    </source>
</reference>
<organism evidence="1 2">
    <name type="scientific">Eilatimonas milleporae</name>
    <dbReference type="NCBI Taxonomy" id="911205"/>
    <lineage>
        <taxon>Bacteria</taxon>
        <taxon>Pseudomonadati</taxon>
        <taxon>Pseudomonadota</taxon>
        <taxon>Alphaproteobacteria</taxon>
        <taxon>Kordiimonadales</taxon>
        <taxon>Kordiimonadaceae</taxon>
        <taxon>Eilatimonas</taxon>
    </lineage>
</organism>
<dbReference type="InterPro" id="IPR029062">
    <property type="entry name" value="Class_I_gatase-like"/>
</dbReference>
<dbReference type="PANTHER" id="PTHR43235">
    <property type="entry name" value="GLUTAMINE AMIDOTRANSFERASE PB2B2.05-RELATED"/>
    <property type="match status" value="1"/>
</dbReference>
<dbReference type="GO" id="GO:0016811">
    <property type="term" value="F:hydrolase activity, acting on carbon-nitrogen (but not peptide) bonds, in linear amides"/>
    <property type="evidence" value="ECO:0007669"/>
    <property type="project" value="InterPro"/>
</dbReference>
<proteinExistence type="predicted"/>
<dbReference type="GO" id="GO:0005829">
    <property type="term" value="C:cytosol"/>
    <property type="evidence" value="ECO:0007669"/>
    <property type="project" value="TreeGrafter"/>
</dbReference>
<dbReference type="AlphaFoldDB" id="A0A3M0BVZ0"/>
<dbReference type="PROSITE" id="PS51273">
    <property type="entry name" value="GATASE_TYPE_1"/>
    <property type="match status" value="1"/>
</dbReference>
<dbReference type="InParanoid" id="A0A3M0BVZ0"/>
<dbReference type="PANTHER" id="PTHR43235:SF1">
    <property type="entry name" value="GLUTAMINE AMIDOTRANSFERASE PB2B2.05-RELATED"/>
    <property type="match status" value="1"/>
</dbReference>
<dbReference type="EMBL" id="REFR01000017">
    <property type="protein sequence ID" value="RMB00577.1"/>
    <property type="molecule type" value="Genomic_DNA"/>
</dbReference>
<dbReference type="RefSeq" id="WP_121940401.1">
    <property type="nucleotide sequence ID" value="NZ_REFR01000017.1"/>
</dbReference>